<organism evidence="1 2">
    <name type="scientific">Paremcibacter congregatus</name>
    <dbReference type="NCBI Taxonomy" id="2043170"/>
    <lineage>
        <taxon>Bacteria</taxon>
        <taxon>Pseudomonadati</taxon>
        <taxon>Pseudomonadota</taxon>
        <taxon>Alphaproteobacteria</taxon>
        <taxon>Emcibacterales</taxon>
        <taxon>Emcibacteraceae</taxon>
        <taxon>Paremcibacter</taxon>
    </lineage>
</organism>
<dbReference type="OrthoDB" id="7863085at2"/>
<reference evidence="1 2" key="1">
    <citation type="submission" date="2017-10" db="EMBL/GenBank/DDBJ databases">
        <title>Frigbacter circumglobatus gen. nov. sp. nov., isolated from sediment cultured in situ.</title>
        <authorList>
            <person name="Zhao Z."/>
        </authorList>
    </citation>
    <scope>NUCLEOTIDE SEQUENCE [LARGE SCALE GENOMIC DNA]</scope>
    <source>
        <strain evidence="1 2">ZYL</strain>
    </source>
</reference>
<comment type="caution">
    <text evidence="1">The sequence shown here is derived from an EMBL/GenBank/DDBJ whole genome shotgun (WGS) entry which is preliminary data.</text>
</comment>
<dbReference type="Proteomes" id="UP000229730">
    <property type="component" value="Unassembled WGS sequence"/>
</dbReference>
<dbReference type="AlphaFoldDB" id="A0A2G4YR01"/>
<accession>A0A2G4YR01</accession>
<protein>
    <submittedName>
        <fullName evidence="1">Uncharacterized protein</fullName>
    </submittedName>
</protein>
<sequence>MPRTITVSTDVFAAIWAKREDGEENEDQILQRIFGCKKNTTDQISHHISSQSGGVYDSRNNVHFPQGFKIFRMYKGKEYCAIAQDGVWVREGVGGHFPTLNQLNHSIAAGNENVWNGNWKYRTEDGSIRPISDRRPK</sequence>
<dbReference type="EMBL" id="PDEM01000023">
    <property type="protein sequence ID" value="PHZ84764.1"/>
    <property type="molecule type" value="Genomic_DNA"/>
</dbReference>
<proteinExistence type="predicted"/>
<gene>
    <name evidence="1" type="ORF">CRD36_10795</name>
</gene>
<dbReference type="RefSeq" id="WP_099473098.1">
    <property type="nucleotide sequence ID" value="NZ_CP041025.1"/>
</dbReference>
<evidence type="ECO:0000313" key="1">
    <source>
        <dbReference type="EMBL" id="PHZ84764.1"/>
    </source>
</evidence>
<evidence type="ECO:0000313" key="2">
    <source>
        <dbReference type="Proteomes" id="UP000229730"/>
    </source>
</evidence>
<name>A0A2G4YR01_9PROT</name>
<dbReference type="InParanoid" id="A0A2G4YR01"/>
<keyword evidence="2" id="KW-1185">Reference proteome</keyword>